<dbReference type="Pfam" id="PF13489">
    <property type="entry name" value="Methyltransf_23"/>
    <property type="match status" value="1"/>
</dbReference>
<sequence length="422" mass="46738">MDSTTNTDASTQHGDSAKDAPLLSPPGAATIAPGRPDGGDVRDRERSNRHSMASSTSGSGSGSGSIHSQPTSILMPAEVPREPTGSTIVEPDSVFDDSGRSFHGYKEGKYFLPNDAAEQDRLDLQHAMLMMATGGKLAHAPMDHDPEYVMDVATGTGIWAIQFANNGTRKHSIELGVRLTPSDVTAQEHPGSHVIGTDLSKIQPALPMVQNCEFVKDDAEEEWLYRAPGTGAQLLFDYVHLRMVFTCFPDNRVVMRHAFDNMRPGGWIEYCDLYIDPSSRDGRHEGSTVQKFWATFRHGMSKIGRDMLCPRNYKTWLSEVGFTDIHEQIFRCPLAEWPTDPAQQRLGQYALVNLTEGARGFSWKALGFAGLDAEAKENLIAELRHDAGDPSLAIYHPVYVVYARKPHDWEVEEERTQPQPET</sequence>
<keyword evidence="4" id="KW-1185">Reference proteome</keyword>
<dbReference type="SUPFAM" id="SSF53335">
    <property type="entry name" value="S-adenosyl-L-methionine-dependent methyltransferases"/>
    <property type="match status" value="1"/>
</dbReference>
<proteinExistence type="inferred from homology"/>
<evidence type="ECO:0000256" key="2">
    <source>
        <dbReference type="SAM" id="MobiDB-lite"/>
    </source>
</evidence>
<dbReference type="PANTHER" id="PTHR43591">
    <property type="entry name" value="METHYLTRANSFERASE"/>
    <property type="match status" value="1"/>
</dbReference>
<dbReference type="Gene3D" id="3.40.50.150">
    <property type="entry name" value="Vaccinia Virus protein VP39"/>
    <property type="match status" value="1"/>
</dbReference>
<comment type="caution">
    <text evidence="3">The sequence shown here is derived from an EMBL/GenBank/DDBJ whole genome shotgun (WGS) entry which is preliminary data.</text>
</comment>
<dbReference type="Proteomes" id="UP001396898">
    <property type="component" value="Unassembled WGS sequence"/>
</dbReference>
<feature type="region of interest" description="Disordered" evidence="2">
    <location>
        <begin position="1"/>
        <end position="100"/>
    </location>
</feature>
<reference evidence="3 4" key="1">
    <citation type="submission" date="2023-01" db="EMBL/GenBank/DDBJ databases">
        <title>Analysis of 21 Apiospora genomes using comparative genomics revels a genus with tremendous synthesis potential of carbohydrate active enzymes and secondary metabolites.</title>
        <authorList>
            <person name="Sorensen T."/>
        </authorList>
    </citation>
    <scope>NUCLEOTIDE SEQUENCE [LARGE SCALE GENOMIC DNA]</scope>
    <source>
        <strain evidence="3 4">CBS 20057</strain>
    </source>
</reference>
<dbReference type="EMBL" id="JAQQWI010000018">
    <property type="protein sequence ID" value="KAK8000873.1"/>
    <property type="molecule type" value="Genomic_DNA"/>
</dbReference>
<dbReference type="CDD" id="cd02440">
    <property type="entry name" value="AdoMet_MTases"/>
    <property type="match status" value="1"/>
</dbReference>
<evidence type="ECO:0000256" key="1">
    <source>
        <dbReference type="ARBA" id="ARBA00038158"/>
    </source>
</evidence>
<comment type="similarity">
    <text evidence="1">Belongs to the methyltransferase superfamily. LaeA methyltransferase family.</text>
</comment>
<organism evidence="3 4">
    <name type="scientific">Apiospora marii</name>
    <dbReference type="NCBI Taxonomy" id="335849"/>
    <lineage>
        <taxon>Eukaryota</taxon>
        <taxon>Fungi</taxon>
        <taxon>Dikarya</taxon>
        <taxon>Ascomycota</taxon>
        <taxon>Pezizomycotina</taxon>
        <taxon>Sordariomycetes</taxon>
        <taxon>Xylariomycetidae</taxon>
        <taxon>Amphisphaeriales</taxon>
        <taxon>Apiosporaceae</taxon>
        <taxon>Apiospora</taxon>
    </lineage>
</organism>
<name>A0ABR1R5C1_9PEZI</name>
<evidence type="ECO:0000313" key="3">
    <source>
        <dbReference type="EMBL" id="KAK8000873.1"/>
    </source>
</evidence>
<feature type="compositionally biased region" description="Basic and acidic residues" evidence="2">
    <location>
        <begin position="37"/>
        <end position="48"/>
    </location>
</feature>
<feature type="compositionally biased region" description="Polar residues" evidence="2">
    <location>
        <begin position="1"/>
        <end position="14"/>
    </location>
</feature>
<gene>
    <name evidence="3" type="ORF">PG991_013095</name>
</gene>
<dbReference type="PANTHER" id="PTHR43591:SF102">
    <property type="entry name" value="S-ADENOSYL-L-METHIONINE-DEPENDENT METHYLTRANSFERASE"/>
    <property type="match status" value="1"/>
</dbReference>
<evidence type="ECO:0000313" key="4">
    <source>
        <dbReference type="Proteomes" id="UP001396898"/>
    </source>
</evidence>
<accession>A0ABR1R5C1</accession>
<protein>
    <recommendedName>
        <fullName evidence="5">S-adenosyl-L-methionine-dependent methyltransferase</fullName>
    </recommendedName>
</protein>
<dbReference type="InterPro" id="IPR029063">
    <property type="entry name" value="SAM-dependent_MTases_sf"/>
</dbReference>
<evidence type="ECO:0008006" key="5">
    <source>
        <dbReference type="Google" id="ProtNLM"/>
    </source>
</evidence>